<dbReference type="Proteomes" id="UP000625976">
    <property type="component" value="Unassembled WGS sequence"/>
</dbReference>
<organism evidence="2 3">
    <name type="scientific">Bizionia arctica</name>
    <dbReference type="NCBI Taxonomy" id="1495645"/>
    <lineage>
        <taxon>Bacteria</taxon>
        <taxon>Pseudomonadati</taxon>
        <taxon>Bacteroidota</taxon>
        <taxon>Flavobacteriia</taxon>
        <taxon>Flavobacteriales</taxon>
        <taxon>Flavobacteriaceae</taxon>
        <taxon>Bizionia</taxon>
    </lineage>
</organism>
<accession>A0A917GBK2</accession>
<dbReference type="EMBL" id="BMFQ01000001">
    <property type="protein sequence ID" value="GGG36544.1"/>
    <property type="molecule type" value="Genomic_DNA"/>
</dbReference>
<dbReference type="Gene3D" id="2.60.120.620">
    <property type="entry name" value="q2cbj1_9rhob like domain"/>
    <property type="match status" value="1"/>
</dbReference>
<gene>
    <name evidence="2" type="ORF">GCM10010976_05270</name>
</gene>
<comment type="caution">
    <text evidence="2">The sequence shown here is derived from an EMBL/GenBank/DDBJ whole genome shotgun (WGS) entry which is preliminary data.</text>
</comment>
<dbReference type="InterPro" id="IPR044862">
    <property type="entry name" value="Pro_4_hyd_alph_FE2OG_OXY"/>
</dbReference>
<reference evidence="2" key="1">
    <citation type="journal article" date="2014" name="Int. J. Syst. Evol. Microbiol.">
        <title>Complete genome sequence of Corynebacterium casei LMG S-19264T (=DSM 44701T), isolated from a smear-ripened cheese.</title>
        <authorList>
            <consortium name="US DOE Joint Genome Institute (JGI-PGF)"/>
            <person name="Walter F."/>
            <person name="Albersmeier A."/>
            <person name="Kalinowski J."/>
            <person name="Ruckert C."/>
        </authorList>
    </citation>
    <scope>NUCLEOTIDE SEQUENCE</scope>
    <source>
        <strain evidence="2">CGMCC 1.12751</strain>
    </source>
</reference>
<evidence type="ECO:0000313" key="2">
    <source>
        <dbReference type="EMBL" id="GGG36544.1"/>
    </source>
</evidence>
<evidence type="ECO:0000259" key="1">
    <source>
        <dbReference type="Pfam" id="PF13640"/>
    </source>
</evidence>
<sequence length="267" mass="31597">MCNFEKTIIMIHFDKLEENIEEFRIKYLTNQPFSYLIIDDFCDEDKLQKLRSQIPELNNKSRDYMFANNKFEKSNYKELGPLFDELYNDLKSDRFNKFLSYISAKEVFVDPKNHGGGLHQGKKNSFLDMHLDFNYHPINKNWFRQMNLLLYLNTDWKEEYQGHLKIEDLRSGVKKELAVPFNRLIIQECGRHTLHGYDLTSFPEGNFRTSVATYAYTLHKTHMETPRTTDWFPGEDSSKIKKLVAQNFDFAVKIKNKLFGSGTAKNQ</sequence>
<dbReference type="Pfam" id="PF13640">
    <property type="entry name" value="2OG-FeII_Oxy_3"/>
    <property type="match status" value="1"/>
</dbReference>
<dbReference type="AlphaFoldDB" id="A0A917GBK2"/>
<name>A0A917GBK2_9FLAO</name>
<protein>
    <recommendedName>
        <fullName evidence="1">Prolyl 4-hydroxylase alpha subunit Fe(2+) 2OG dioxygenase domain-containing protein</fullName>
    </recommendedName>
</protein>
<reference evidence="2" key="2">
    <citation type="submission" date="2020-09" db="EMBL/GenBank/DDBJ databases">
        <authorList>
            <person name="Sun Q."/>
            <person name="Zhou Y."/>
        </authorList>
    </citation>
    <scope>NUCLEOTIDE SEQUENCE</scope>
    <source>
        <strain evidence="2">CGMCC 1.12751</strain>
    </source>
</reference>
<evidence type="ECO:0000313" key="3">
    <source>
        <dbReference type="Proteomes" id="UP000625976"/>
    </source>
</evidence>
<feature type="domain" description="Prolyl 4-hydroxylase alpha subunit Fe(2+) 2OG dioxygenase" evidence="1">
    <location>
        <begin position="120"/>
        <end position="214"/>
    </location>
</feature>
<proteinExistence type="predicted"/>
<keyword evidence="3" id="KW-1185">Reference proteome</keyword>